<keyword evidence="15" id="KW-1185">Reference proteome</keyword>
<keyword evidence="8" id="KW-1133">Transmembrane helix</keyword>
<dbReference type="Proteomes" id="UP001497453">
    <property type="component" value="Chromosome 10"/>
</dbReference>
<gene>
    <name evidence="14" type="ORF">GFSPODELE1_LOCUS2235</name>
</gene>
<sequence>MLTIVRFLWASFAIWTAYALHPSEAGVVDWHKALLGVPLTRPDFHRTTGAHGATRSVVLTATSNNVIGAVHPENGTVAWRYLFEDRDPVVGYKAYNDRLATLSGPGGATFRILDVNSGHLLHELHLHSADSGRLFEPVNLGVAIAFDDSDKSKDTFVLTNGHTLRRINGKSGDIVWGWTSPDQTSLVVYSKVVTTSDAIYLIGLAKSFASYTVHVSAISPDNGELLSDADVPSSIINGPQGLIVVSHEGTRGKSVRLAWLEQARIHSVALTPQLKDKPTIKKGSAYLQVHDIGLQEKGLFVATKEDGSGRVIRFSEDGALKVFWEFADSVKSPKYTESTYAGGLDKDGWPYIARVYWSHVFRQASAHVLAPHLAEGKGLVTGFTFPFETQKHGIIANVAVDAANPEEFRVLSRLVLTTTTGAVQLWQQDQHQWTREESLADIRVAEMVELPEPQLVASQVGIEETESFGARLRRQLADAQDFPQYAINFAKRFATGSYASASSSIAPASNDTSPLSRDTFGFRKIIVAATSHGKVFGIDSANGEIIWSRVFGLGWAAEVGGRIFPLKIFTTRTVSDGDTPQVVIVGQRKADNSLVDTVAFHIDALTGEDVSGTSIGQDILQGQDVIAGALVEAYLFQDGPTKYVVLLDEYLQVHLFPDTPENADSFHKVAPSIHLPLRTGTAGSHRLGGHKVSPEKEFTGRHIAYPIWTASLPPNEDVRSIVTRPHEPVASLGKVLGNRTTLYKYLNPGVVVVLTSTSTPSGPATSCGVYVIDGTKGTILYHANLPAAGGVCDVKAAFTENWLVYHYYDDGSANADQAKSYRMVSLEFYEGSGVDDKTSSSDLSAYSNDTTRISVYEQSYVFPRGISTITTTSTKFGITVKDILVAGNNHQVQSFPRRFLDPRRPNRKPTAEEQEEWLIQYDPLLPDDPKRVLSHRYQVARIRKIITSPALLESTSLVFGYGVDLFFTRVAPSKTFDVLNENFNKAQLVLTVAGLALAIVITKPMVRRKRLRERWYAS</sequence>
<evidence type="ECO:0000256" key="5">
    <source>
        <dbReference type="ARBA" id="ARBA00022692"/>
    </source>
</evidence>
<proteinExistence type="inferred from homology"/>
<keyword evidence="5" id="KW-0812">Transmembrane</keyword>
<keyword evidence="7" id="KW-0256">Endoplasmic reticulum</keyword>
<dbReference type="InterPro" id="IPR011678">
    <property type="entry name" value="EMC1_C"/>
</dbReference>
<comment type="subcellular location">
    <subcellularLocation>
        <location evidence="1">Endoplasmic reticulum membrane</location>
        <topology evidence="1">Single-pass type I membrane protein</topology>
    </subcellularLocation>
</comment>
<keyword evidence="6 11" id="KW-0732">Signal</keyword>
<evidence type="ECO:0000256" key="2">
    <source>
        <dbReference type="ARBA" id="ARBA00007904"/>
    </source>
</evidence>
<comment type="similarity">
    <text evidence="2">Belongs to the EMC1 family.</text>
</comment>
<protein>
    <recommendedName>
        <fullName evidence="4">ER membrane protein complex subunit 1</fullName>
    </recommendedName>
</protein>
<organism evidence="14 15">
    <name type="scientific">Somion occarium</name>
    <dbReference type="NCBI Taxonomy" id="3059160"/>
    <lineage>
        <taxon>Eukaryota</taxon>
        <taxon>Fungi</taxon>
        <taxon>Dikarya</taxon>
        <taxon>Basidiomycota</taxon>
        <taxon>Agaricomycotina</taxon>
        <taxon>Agaricomycetes</taxon>
        <taxon>Polyporales</taxon>
        <taxon>Cerrenaceae</taxon>
        <taxon>Somion</taxon>
    </lineage>
</organism>
<dbReference type="InterPro" id="IPR011047">
    <property type="entry name" value="Quinoprotein_ADH-like_sf"/>
</dbReference>
<evidence type="ECO:0000313" key="14">
    <source>
        <dbReference type="EMBL" id="CAL1698627.1"/>
    </source>
</evidence>
<keyword evidence="10" id="KW-0325">Glycoprotein</keyword>
<evidence type="ECO:0000313" key="15">
    <source>
        <dbReference type="Proteomes" id="UP001497453"/>
    </source>
</evidence>
<dbReference type="InterPro" id="IPR015943">
    <property type="entry name" value="WD40/YVTN_repeat-like_dom_sf"/>
</dbReference>
<reference evidence="15" key="1">
    <citation type="submission" date="2024-04" db="EMBL/GenBank/DDBJ databases">
        <authorList>
            <person name="Shaw F."/>
            <person name="Minotto A."/>
        </authorList>
    </citation>
    <scope>NUCLEOTIDE SEQUENCE [LARGE SCALE GENOMIC DNA]</scope>
</reference>
<dbReference type="InterPro" id="IPR058545">
    <property type="entry name" value="Beta-prop_EMC1_1st"/>
</dbReference>
<evidence type="ECO:0000256" key="1">
    <source>
        <dbReference type="ARBA" id="ARBA00004115"/>
    </source>
</evidence>
<feature type="domain" description="ER membrane protein complex subunit 1 C-terminal" evidence="12">
    <location>
        <begin position="799"/>
        <end position="1015"/>
    </location>
</feature>
<evidence type="ECO:0000256" key="8">
    <source>
        <dbReference type="ARBA" id="ARBA00022989"/>
    </source>
</evidence>
<dbReference type="Gene3D" id="2.130.10.10">
    <property type="entry name" value="YVTN repeat-like/Quinoprotein amine dehydrogenase"/>
    <property type="match status" value="1"/>
</dbReference>
<dbReference type="InterPro" id="IPR026895">
    <property type="entry name" value="EMC1"/>
</dbReference>
<dbReference type="SUPFAM" id="SSF50998">
    <property type="entry name" value="Quinoprotein alcohol dehydrogenase-like"/>
    <property type="match status" value="1"/>
</dbReference>
<evidence type="ECO:0000256" key="9">
    <source>
        <dbReference type="ARBA" id="ARBA00023136"/>
    </source>
</evidence>
<evidence type="ECO:0000256" key="10">
    <source>
        <dbReference type="ARBA" id="ARBA00023180"/>
    </source>
</evidence>
<feature type="chain" id="PRO_5045312834" description="ER membrane protein complex subunit 1" evidence="11">
    <location>
        <begin position="20"/>
        <end position="1018"/>
    </location>
</feature>
<comment type="subunit">
    <text evidence="3">Component of the ER membrane protein complex (EMC).</text>
</comment>
<evidence type="ECO:0000256" key="3">
    <source>
        <dbReference type="ARBA" id="ARBA00011276"/>
    </source>
</evidence>
<accession>A0ABP1CSF7</accession>
<dbReference type="PANTHER" id="PTHR21573">
    <property type="entry name" value="ER MEMBRANE PROTEIN COMPLEX SUBUNIT 1"/>
    <property type="match status" value="1"/>
</dbReference>
<dbReference type="Pfam" id="PF07774">
    <property type="entry name" value="EMC1_C"/>
    <property type="match status" value="1"/>
</dbReference>
<dbReference type="PANTHER" id="PTHR21573:SF0">
    <property type="entry name" value="ER MEMBRANE PROTEIN COMPLEX SUBUNIT 1"/>
    <property type="match status" value="1"/>
</dbReference>
<keyword evidence="9" id="KW-0472">Membrane</keyword>
<evidence type="ECO:0000256" key="6">
    <source>
        <dbReference type="ARBA" id="ARBA00022729"/>
    </source>
</evidence>
<evidence type="ECO:0000259" key="13">
    <source>
        <dbReference type="Pfam" id="PF25293"/>
    </source>
</evidence>
<evidence type="ECO:0000256" key="4">
    <source>
        <dbReference type="ARBA" id="ARBA00020824"/>
    </source>
</evidence>
<name>A0ABP1CSF7_9APHY</name>
<feature type="domain" description="EMC1 first beta-propeller" evidence="13">
    <location>
        <begin position="20"/>
        <end position="437"/>
    </location>
</feature>
<evidence type="ECO:0000259" key="12">
    <source>
        <dbReference type="Pfam" id="PF07774"/>
    </source>
</evidence>
<dbReference type="Pfam" id="PF25293">
    <property type="entry name" value="Beta-prop_EMC1_N"/>
    <property type="match status" value="1"/>
</dbReference>
<feature type="signal peptide" evidence="11">
    <location>
        <begin position="1"/>
        <end position="19"/>
    </location>
</feature>
<evidence type="ECO:0000256" key="11">
    <source>
        <dbReference type="SAM" id="SignalP"/>
    </source>
</evidence>
<evidence type="ECO:0000256" key="7">
    <source>
        <dbReference type="ARBA" id="ARBA00022824"/>
    </source>
</evidence>
<dbReference type="EMBL" id="OZ037953">
    <property type="protein sequence ID" value="CAL1698627.1"/>
    <property type="molecule type" value="Genomic_DNA"/>
</dbReference>